<keyword evidence="11" id="KW-1185">Reference proteome</keyword>
<keyword evidence="8" id="KW-0732">Signal</keyword>
<name>A0A1R2C6X8_9CILI</name>
<evidence type="ECO:0000259" key="9">
    <source>
        <dbReference type="PROSITE" id="PS51767"/>
    </source>
</evidence>
<evidence type="ECO:0000256" key="3">
    <source>
        <dbReference type="ARBA" id="ARBA00022750"/>
    </source>
</evidence>
<keyword evidence="3 6" id="KW-0064">Aspartyl protease</keyword>
<feature type="domain" description="Peptidase A1" evidence="9">
    <location>
        <begin position="49"/>
        <end position="353"/>
    </location>
</feature>
<dbReference type="InterPro" id="IPR033121">
    <property type="entry name" value="PEPTIDASE_A1"/>
</dbReference>
<dbReference type="PRINTS" id="PR00792">
    <property type="entry name" value="PEPSIN"/>
</dbReference>
<feature type="active site" evidence="5">
    <location>
        <position position="246"/>
    </location>
</feature>
<dbReference type="AlphaFoldDB" id="A0A1R2C6X8"/>
<dbReference type="InterPro" id="IPR001461">
    <property type="entry name" value="Aspartic_peptidase_A1"/>
</dbReference>
<accession>A0A1R2C6X8</accession>
<dbReference type="OrthoDB" id="311946at2759"/>
<feature type="transmembrane region" description="Helical" evidence="7">
    <location>
        <begin position="364"/>
        <end position="386"/>
    </location>
</feature>
<dbReference type="Proteomes" id="UP000187209">
    <property type="component" value="Unassembled WGS sequence"/>
</dbReference>
<dbReference type="InterPro" id="IPR021109">
    <property type="entry name" value="Peptidase_aspartic_dom_sf"/>
</dbReference>
<dbReference type="PROSITE" id="PS51767">
    <property type="entry name" value="PEPTIDASE_A1"/>
    <property type="match status" value="1"/>
</dbReference>
<dbReference type="Gene3D" id="2.40.70.10">
    <property type="entry name" value="Acid Proteases"/>
    <property type="match status" value="2"/>
</dbReference>
<keyword evidence="7" id="KW-0812">Transmembrane</keyword>
<dbReference type="InterPro" id="IPR001969">
    <property type="entry name" value="Aspartic_peptidase_AS"/>
</dbReference>
<dbReference type="EMBL" id="MPUH01000258">
    <property type="protein sequence ID" value="OMJ84768.1"/>
    <property type="molecule type" value="Genomic_DNA"/>
</dbReference>
<keyword evidence="7" id="KW-1133">Transmembrane helix</keyword>
<evidence type="ECO:0000256" key="6">
    <source>
        <dbReference type="RuleBase" id="RU000454"/>
    </source>
</evidence>
<protein>
    <recommendedName>
        <fullName evidence="9">Peptidase A1 domain-containing protein</fullName>
    </recommendedName>
</protein>
<gene>
    <name evidence="10" type="ORF">SteCoe_14021</name>
</gene>
<dbReference type="GO" id="GO:0004190">
    <property type="term" value="F:aspartic-type endopeptidase activity"/>
    <property type="evidence" value="ECO:0007669"/>
    <property type="project" value="UniProtKB-KW"/>
</dbReference>
<evidence type="ECO:0000256" key="4">
    <source>
        <dbReference type="ARBA" id="ARBA00022801"/>
    </source>
</evidence>
<organism evidence="10 11">
    <name type="scientific">Stentor coeruleus</name>
    <dbReference type="NCBI Taxonomy" id="5963"/>
    <lineage>
        <taxon>Eukaryota</taxon>
        <taxon>Sar</taxon>
        <taxon>Alveolata</taxon>
        <taxon>Ciliophora</taxon>
        <taxon>Postciliodesmatophora</taxon>
        <taxon>Heterotrichea</taxon>
        <taxon>Heterotrichida</taxon>
        <taxon>Stentoridae</taxon>
        <taxon>Stentor</taxon>
    </lineage>
</organism>
<reference evidence="10 11" key="1">
    <citation type="submission" date="2016-11" db="EMBL/GenBank/DDBJ databases">
        <title>The macronuclear genome of Stentor coeruleus: a giant cell with tiny introns.</title>
        <authorList>
            <person name="Slabodnick M."/>
            <person name="Ruby J.G."/>
            <person name="Reiff S.B."/>
            <person name="Swart E.C."/>
            <person name="Gosai S."/>
            <person name="Prabakaran S."/>
            <person name="Witkowska E."/>
            <person name="Larue G.E."/>
            <person name="Fisher S."/>
            <person name="Freeman R.M."/>
            <person name="Gunawardena J."/>
            <person name="Chu W."/>
            <person name="Stover N.A."/>
            <person name="Gregory B.D."/>
            <person name="Nowacki M."/>
            <person name="Derisi J."/>
            <person name="Roy S.W."/>
            <person name="Marshall W.F."/>
            <person name="Sood P."/>
        </authorList>
    </citation>
    <scope>NUCLEOTIDE SEQUENCE [LARGE SCALE GENOMIC DNA]</scope>
    <source>
        <strain evidence="10">WM001</strain>
    </source>
</reference>
<feature type="active site" evidence="5">
    <location>
        <position position="67"/>
    </location>
</feature>
<sequence length="402" mass="45507">MFLYLILIAASLAHINLSIKEKKSFRLSSAEKISLSKKTKVNDYYALQYYADFKLGSPGQTISMILDTGSSYAWVPNINCSCHTTTHQFSASASSTYKNLSIEKDVEYGMGYIKGTLSTDVLSINGLKAEDMKFILVSQSSDLDGLAADGLVGLAFNSLSDGYPVFVEVLYEQNVIEKPVFSFYLGESSKKDSFITFGGLEDEYTKGKTKQIIDIYTDYGFWLSIIYSVSFDSNDISNSAAWVILDTGTSAIYGPSSDVQKILQMLKKKYTCYYSNLIICECSKSSCLKAGNLEFMIGNENIIITPENYLYCEDEYCWVLIGDSGDRYWLLGQPLFREYYTVHDMSIPQMELYRNKESEISYKVFWIILAIIILCGIGAFIVYYFLKNRNNENENENYMPLT</sequence>
<dbReference type="CDD" id="cd05471">
    <property type="entry name" value="pepsin_like"/>
    <property type="match status" value="1"/>
</dbReference>
<keyword evidence="4 6" id="KW-0378">Hydrolase</keyword>
<dbReference type="PANTHER" id="PTHR47966:SF51">
    <property type="entry name" value="BETA-SITE APP-CLEAVING ENZYME, ISOFORM A-RELATED"/>
    <property type="match status" value="1"/>
</dbReference>
<dbReference type="InterPro" id="IPR034164">
    <property type="entry name" value="Pepsin-like_dom"/>
</dbReference>
<dbReference type="GO" id="GO:0006508">
    <property type="term" value="P:proteolysis"/>
    <property type="evidence" value="ECO:0007669"/>
    <property type="project" value="UniProtKB-KW"/>
</dbReference>
<feature type="signal peptide" evidence="8">
    <location>
        <begin position="1"/>
        <end position="18"/>
    </location>
</feature>
<evidence type="ECO:0000313" key="10">
    <source>
        <dbReference type="EMBL" id="OMJ84768.1"/>
    </source>
</evidence>
<dbReference type="PROSITE" id="PS00141">
    <property type="entry name" value="ASP_PROTEASE"/>
    <property type="match status" value="1"/>
</dbReference>
<comment type="caution">
    <text evidence="10">The sequence shown here is derived from an EMBL/GenBank/DDBJ whole genome shotgun (WGS) entry which is preliminary data.</text>
</comment>
<evidence type="ECO:0000256" key="7">
    <source>
        <dbReference type="SAM" id="Phobius"/>
    </source>
</evidence>
<dbReference type="Pfam" id="PF00026">
    <property type="entry name" value="Asp"/>
    <property type="match status" value="1"/>
</dbReference>
<evidence type="ECO:0000256" key="8">
    <source>
        <dbReference type="SAM" id="SignalP"/>
    </source>
</evidence>
<feature type="chain" id="PRO_5012435726" description="Peptidase A1 domain-containing protein" evidence="8">
    <location>
        <begin position="19"/>
        <end position="402"/>
    </location>
</feature>
<evidence type="ECO:0000256" key="1">
    <source>
        <dbReference type="ARBA" id="ARBA00007447"/>
    </source>
</evidence>
<evidence type="ECO:0000256" key="2">
    <source>
        <dbReference type="ARBA" id="ARBA00022670"/>
    </source>
</evidence>
<keyword evidence="2 6" id="KW-0645">Protease</keyword>
<proteinExistence type="inferred from homology"/>
<evidence type="ECO:0000313" key="11">
    <source>
        <dbReference type="Proteomes" id="UP000187209"/>
    </source>
</evidence>
<comment type="similarity">
    <text evidence="1 6">Belongs to the peptidase A1 family.</text>
</comment>
<dbReference type="PANTHER" id="PTHR47966">
    <property type="entry name" value="BETA-SITE APP-CLEAVING ENZYME, ISOFORM A-RELATED"/>
    <property type="match status" value="1"/>
</dbReference>
<evidence type="ECO:0000256" key="5">
    <source>
        <dbReference type="PIRSR" id="PIRSR601461-1"/>
    </source>
</evidence>
<dbReference type="FunFam" id="2.40.70.10:FF:000008">
    <property type="entry name" value="Cathepsin D"/>
    <property type="match status" value="1"/>
</dbReference>
<keyword evidence="7" id="KW-0472">Membrane</keyword>
<dbReference type="SUPFAM" id="SSF50630">
    <property type="entry name" value="Acid proteases"/>
    <property type="match status" value="1"/>
</dbReference>